<organism evidence="2 3">
    <name type="scientific">Alicyclobacillus hesperidum</name>
    <dbReference type="NCBI Taxonomy" id="89784"/>
    <lineage>
        <taxon>Bacteria</taxon>
        <taxon>Bacillati</taxon>
        <taxon>Bacillota</taxon>
        <taxon>Bacilli</taxon>
        <taxon>Bacillales</taxon>
        <taxon>Alicyclobacillaceae</taxon>
        <taxon>Alicyclobacillus</taxon>
    </lineage>
</organism>
<dbReference type="EMBL" id="FNOJ01000002">
    <property type="protein sequence ID" value="SDW09846.1"/>
    <property type="molecule type" value="Genomic_DNA"/>
</dbReference>
<keyword evidence="3" id="KW-1185">Reference proteome</keyword>
<evidence type="ECO:0000313" key="1">
    <source>
        <dbReference type="EMBL" id="GLV13323.1"/>
    </source>
</evidence>
<accession>A0A1H2QRL3</accession>
<reference evidence="1" key="3">
    <citation type="submission" date="2023-02" db="EMBL/GenBank/DDBJ databases">
        <title>Proposal of a novel subspecies: Alicyclobacillus hesperidum subspecies aegle.</title>
        <authorList>
            <person name="Goto K."/>
            <person name="Fujii T."/>
            <person name="Yasui K."/>
            <person name="Mochida K."/>
            <person name="Kato-Tanaka Y."/>
            <person name="Morohoshi S."/>
            <person name="An S.Y."/>
            <person name="Kasai H."/>
            <person name="Yokota A."/>
        </authorList>
    </citation>
    <scope>NUCLEOTIDE SEQUENCE</scope>
    <source>
        <strain evidence="1">DSM 12766</strain>
    </source>
</reference>
<dbReference type="Proteomes" id="UP000182589">
    <property type="component" value="Unassembled WGS sequence"/>
</dbReference>
<reference evidence="2" key="2">
    <citation type="submission" date="2016-10" db="EMBL/GenBank/DDBJ databases">
        <authorList>
            <person name="de Groot N.N."/>
        </authorList>
    </citation>
    <scope>NUCLEOTIDE SEQUENCE [LARGE SCALE GENOMIC DNA]</scope>
    <source>
        <strain evidence="2">DSM 12489</strain>
    </source>
</reference>
<name>A0A1H2QRL3_9BACL</name>
<reference evidence="3" key="1">
    <citation type="submission" date="2016-10" db="EMBL/GenBank/DDBJ databases">
        <authorList>
            <person name="Varghese N."/>
        </authorList>
    </citation>
    <scope>NUCLEOTIDE SEQUENCE [LARGE SCALE GENOMIC DNA]</scope>
    <source>
        <strain evidence="3">DSM 12489</strain>
    </source>
</reference>
<proteinExistence type="predicted"/>
<protein>
    <submittedName>
        <fullName evidence="2">Uncharacterized protein</fullName>
    </submittedName>
</protein>
<dbReference type="RefSeq" id="WP_006447269.1">
    <property type="nucleotide sequence ID" value="NZ_BSRA01000004.1"/>
</dbReference>
<gene>
    <name evidence="1" type="ORF">Heshes_10070</name>
    <name evidence="2" type="ORF">SAMN04489725_10222</name>
</gene>
<dbReference type="AlphaFoldDB" id="A0A1H2QRL3"/>
<sequence length="48" mass="5679">MEQSSYIATRCVYEAVLQTYSQRRVSFGGRFATSEFTRKLWNKIALRK</sequence>
<dbReference type="STRING" id="89784.SAMN04489725_10222"/>
<evidence type="ECO:0000313" key="2">
    <source>
        <dbReference type="EMBL" id="SDW09846.1"/>
    </source>
</evidence>
<evidence type="ECO:0000313" key="3">
    <source>
        <dbReference type="Proteomes" id="UP000182589"/>
    </source>
</evidence>
<dbReference type="EMBL" id="BSRA01000004">
    <property type="protein sequence ID" value="GLV13323.1"/>
    <property type="molecule type" value="Genomic_DNA"/>
</dbReference>
<dbReference type="Proteomes" id="UP001157137">
    <property type="component" value="Unassembled WGS sequence"/>
</dbReference>